<organism evidence="2 3">
    <name type="scientific">Flavobacterium frigidarium</name>
    <dbReference type="NCBI Taxonomy" id="99286"/>
    <lineage>
        <taxon>Bacteria</taxon>
        <taxon>Pseudomonadati</taxon>
        <taxon>Bacteroidota</taxon>
        <taxon>Flavobacteriia</taxon>
        <taxon>Flavobacteriales</taxon>
        <taxon>Flavobacteriaceae</taxon>
        <taxon>Flavobacterium</taxon>
    </lineage>
</organism>
<accession>A0ABV4KAA2</accession>
<dbReference type="InterPro" id="IPR013096">
    <property type="entry name" value="Cupin_2"/>
</dbReference>
<dbReference type="Pfam" id="PF07883">
    <property type="entry name" value="Cupin_2"/>
    <property type="match status" value="1"/>
</dbReference>
<dbReference type="InterPro" id="IPR014710">
    <property type="entry name" value="RmlC-like_jellyroll"/>
</dbReference>
<sequence>MTAATLNFSNPVIKDEIEILFESKEKLVFRTVLKPSGGQAGVHYHTKITEEFKIISGELTVNLNEQKLTLKSGDHYVIKPFDCHRFLNESKNNVVFEVVVTPSIDIKRGLQVIYGLATEDKVYKNGLPKNLLSAAIAIQMMDAYVPKIPLSIQKIGIGVLAFLGKKTAVKRKLISRYC</sequence>
<dbReference type="EMBL" id="JASMRN010000003">
    <property type="protein sequence ID" value="MEZ7514588.1"/>
    <property type="molecule type" value="Genomic_DNA"/>
</dbReference>
<dbReference type="SUPFAM" id="SSF51182">
    <property type="entry name" value="RmlC-like cupins"/>
    <property type="match status" value="1"/>
</dbReference>
<dbReference type="InterPro" id="IPR011051">
    <property type="entry name" value="RmlC_Cupin_sf"/>
</dbReference>
<dbReference type="RefSeq" id="WP_371568518.1">
    <property type="nucleotide sequence ID" value="NZ_JASMRN010000003.1"/>
</dbReference>
<dbReference type="CDD" id="cd02209">
    <property type="entry name" value="cupin_XRE_C"/>
    <property type="match status" value="1"/>
</dbReference>
<comment type="caution">
    <text evidence="2">The sequence shown here is derived from an EMBL/GenBank/DDBJ whole genome shotgun (WGS) entry which is preliminary data.</text>
</comment>
<feature type="domain" description="Cupin type-2" evidence="1">
    <location>
        <begin position="31"/>
        <end position="96"/>
    </location>
</feature>
<proteinExistence type="predicted"/>
<name>A0ABV4KAA2_9FLAO</name>
<evidence type="ECO:0000313" key="3">
    <source>
        <dbReference type="Proteomes" id="UP001568894"/>
    </source>
</evidence>
<reference evidence="2 3" key="1">
    <citation type="submission" date="2023-05" db="EMBL/GenBank/DDBJ databases">
        <title>Adaptations of aquatic viruses from atmosphere-close ecosystems of the Central Arctic Ocean.</title>
        <authorList>
            <person name="Rahlff J."/>
            <person name="Holmfeldt K."/>
        </authorList>
    </citation>
    <scope>NUCLEOTIDE SEQUENCE [LARGE SCALE GENOMIC DNA]</scope>
    <source>
        <strain evidence="2 3">Arc14</strain>
    </source>
</reference>
<keyword evidence="3" id="KW-1185">Reference proteome</keyword>
<dbReference type="Proteomes" id="UP001568894">
    <property type="component" value="Unassembled WGS sequence"/>
</dbReference>
<protein>
    <submittedName>
        <fullName evidence="2">Cupin domain-containing protein</fullName>
    </submittedName>
</protein>
<dbReference type="Gene3D" id="2.60.120.10">
    <property type="entry name" value="Jelly Rolls"/>
    <property type="match status" value="1"/>
</dbReference>
<evidence type="ECO:0000259" key="1">
    <source>
        <dbReference type="Pfam" id="PF07883"/>
    </source>
</evidence>
<gene>
    <name evidence="2" type="ORF">QO192_04740</name>
</gene>
<evidence type="ECO:0000313" key="2">
    <source>
        <dbReference type="EMBL" id="MEZ7514588.1"/>
    </source>
</evidence>